<proteinExistence type="predicted"/>
<dbReference type="RefSeq" id="WP_348386162.1">
    <property type="nucleotide sequence ID" value="NZ_CP134146.1"/>
</dbReference>
<dbReference type="PIRSF" id="PIRSF000429">
    <property type="entry name" value="Ac-CoA_Ac_transf"/>
    <property type="match status" value="1"/>
</dbReference>
<name>A0ABY9TDS5_9GAMM</name>
<evidence type="ECO:0000259" key="2">
    <source>
        <dbReference type="Pfam" id="PF22691"/>
    </source>
</evidence>
<feature type="domain" description="Thiolase N-terminal" evidence="1">
    <location>
        <begin position="6"/>
        <end position="224"/>
    </location>
</feature>
<dbReference type="PANTHER" id="PTHR42870:SF1">
    <property type="entry name" value="NON-SPECIFIC LIPID-TRANSFER PROTEIN-LIKE 2"/>
    <property type="match status" value="1"/>
</dbReference>
<dbReference type="Pfam" id="PF00108">
    <property type="entry name" value="Thiolase_N"/>
    <property type="match status" value="1"/>
</dbReference>
<dbReference type="EMBL" id="CP134146">
    <property type="protein sequence ID" value="WNC66998.1"/>
    <property type="molecule type" value="Genomic_DNA"/>
</dbReference>
<dbReference type="InterPro" id="IPR055140">
    <property type="entry name" value="Thiolase_C_2"/>
</dbReference>
<dbReference type="Proteomes" id="UP001248581">
    <property type="component" value="Chromosome"/>
</dbReference>
<keyword evidence="4" id="KW-1185">Reference proteome</keyword>
<evidence type="ECO:0000313" key="3">
    <source>
        <dbReference type="EMBL" id="WNC66998.1"/>
    </source>
</evidence>
<gene>
    <name evidence="3" type="ORF">RI845_10700</name>
</gene>
<dbReference type="CDD" id="cd00829">
    <property type="entry name" value="SCP-x_thiolase"/>
    <property type="match status" value="1"/>
</dbReference>
<dbReference type="Gene3D" id="3.40.47.10">
    <property type="match status" value="1"/>
</dbReference>
<dbReference type="InterPro" id="IPR016039">
    <property type="entry name" value="Thiolase-like"/>
</dbReference>
<dbReference type="InterPro" id="IPR020616">
    <property type="entry name" value="Thiolase_N"/>
</dbReference>
<accession>A0ABY9TDS5</accession>
<protein>
    <submittedName>
        <fullName evidence="3">Thiolase family protein</fullName>
    </submittedName>
</protein>
<dbReference type="InterPro" id="IPR002155">
    <property type="entry name" value="Thiolase"/>
</dbReference>
<evidence type="ECO:0000313" key="4">
    <source>
        <dbReference type="Proteomes" id="UP001248581"/>
    </source>
</evidence>
<reference evidence="4" key="1">
    <citation type="submission" date="2023-09" db="EMBL/GenBank/DDBJ databases">
        <authorList>
            <person name="Li S."/>
            <person name="Li X."/>
            <person name="Zhang C."/>
            <person name="Zhao Z."/>
        </authorList>
    </citation>
    <scope>NUCLEOTIDE SEQUENCE [LARGE SCALE GENOMIC DNA]</scope>
    <source>
        <strain evidence="4">SQ345</strain>
    </source>
</reference>
<sequence>MKQNAYIAGVGMTKFGKHLDRSLKSLASEAINIALEDAGISKEELNAAYCGNVGAGVLQGQTCVPGQVILRDMGIGKIPVINIENACASSATAFQQACSMVTMGAYDIVLAFGVEKLFHKDKLKTFGVFSGGIDIEKNDEMLAQVGEKLKALGMPVDEGAGTNRSVFIDIYVSWALDHMQKYGTTREQLAAVSAKNSYHGSMNPYAQYRNVITVDDVLNSREVVYPLTLPMCSPIGDGASATIIVSEKKAKELGMSRMVKVEASELSSGYDYAADSGLECPKVGAEKIYNTTGISPTDLDVVELHDASAISEIMYYEYLGLCPQGEGGKLIEEGHTKLGGKIPVNTSGGLMRKGHPIGATGTSQITELVWQLRGEAGDRQVKGAKLALAENGGGFIGTDVAALALTVLSK</sequence>
<dbReference type="PANTHER" id="PTHR42870">
    <property type="entry name" value="ACETYL-COA C-ACETYLTRANSFERASE"/>
    <property type="match status" value="1"/>
</dbReference>
<dbReference type="Pfam" id="PF22691">
    <property type="entry name" value="Thiolase_C_1"/>
    <property type="match status" value="1"/>
</dbReference>
<feature type="domain" description="Thiolase C-terminal" evidence="2">
    <location>
        <begin position="283"/>
        <end position="401"/>
    </location>
</feature>
<evidence type="ECO:0000259" key="1">
    <source>
        <dbReference type="Pfam" id="PF00108"/>
    </source>
</evidence>
<dbReference type="SUPFAM" id="SSF53901">
    <property type="entry name" value="Thiolase-like"/>
    <property type="match status" value="2"/>
</dbReference>
<organism evidence="3 4">
    <name type="scientific">Thalassotalea nanhaiensis</name>
    <dbReference type="NCBI Taxonomy" id="3065648"/>
    <lineage>
        <taxon>Bacteria</taxon>
        <taxon>Pseudomonadati</taxon>
        <taxon>Pseudomonadota</taxon>
        <taxon>Gammaproteobacteria</taxon>
        <taxon>Alteromonadales</taxon>
        <taxon>Colwelliaceae</taxon>
        <taxon>Thalassotalea</taxon>
    </lineage>
</organism>